<evidence type="ECO:0000259" key="2">
    <source>
        <dbReference type="Pfam" id="PF17994"/>
    </source>
</evidence>
<sequence>MLYTMQTYTLAHVVFEQEQRAYDVPTLYYHTNVTVHITGERSVALMGAGTFDATTFMNAFSYQKWKTYTHTSDVWLHIELKGSAVDLIATYAQEFDETPRTRSSKHHIEQSDAWQAVDISLDCSDNPVLLGFQLVTSGACELKNAYYYTHVEEADITPVELALCTTTFKKEPYIINNARRIRHSILESDEPIAQHLTMHIVDNGRTLTKEDVVCKGIYLHPNPNAGGSGGYARGMIEAKRQTPRATHVLLMDDDVEVCPESIIRTYTLLSIIKPRYNSAFISGAMMCLEDPGMRWEDVGHMLPNGQCLSLKSPNMMTLFSNVVRNEVMCNESDLTNIIETENQYAGWWYCVIPMQTIEEIGLPLPLFVRFDDIEYSLRAHCDFITMNGIAVWHMGFNTKYSAAVERYQTTRNSFITQATSNICSFESLLIRFKSLACELDLRKFNYTDAALALEGFEDFLKGPSFIMKKGQVEERFMYANRNCEKLLPKQDFKKALQEHGWDSIIQAYASPYLTNFEGSFDVHRSIKQRVIDYITFNGQRMHMFAKTKPEPAVIDHAGWLYQPGVISQREHLIVINRFNGAGCIRTRDEKRFAELHKRLMSDLAYFSTHKDELVRAYRDAFSTMTSDAFWLNYLGVDASEHEAAADDANTHAQTQDHTQHPDQHQ</sequence>
<evidence type="ECO:0000256" key="1">
    <source>
        <dbReference type="SAM" id="MobiDB-lite"/>
    </source>
</evidence>
<dbReference type="InterPro" id="IPR029044">
    <property type="entry name" value="Nucleotide-diphossugar_trans"/>
</dbReference>
<accession>A0ABN0AZR7</accession>
<evidence type="ECO:0000313" key="3">
    <source>
        <dbReference type="EMBL" id="EFL44033.1"/>
    </source>
</evidence>
<dbReference type="InterPro" id="IPR040492">
    <property type="entry name" value="GlfT2_N"/>
</dbReference>
<protein>
    <recommendedName>
        <fullName evidence="2">Galactofuranosyltransferase GlfT2 N-terminal domain-containing protein</fullName>
    </recommendedName>
</protein>
<gene>
    <name evidence="3" type="ORF">HMPREF9248_0812</name>
</gene>
<comment type="caution">
    <text evidence="3">The sequence shown here is derived from an EMBL/GenBank/DDBJ whole genome shotgun (WGS) entry which is preliminary data.</text>
</comment>
<proteinExistence type="predicted"/>
<feature type="region of interest" description="Disordered" evidence="1">
    <location>
        <begin position="644"/>
        <end position="665"/>
    </location>
</feature>
<dbReference type="Proteomes" id="UP000004431">
    <property type="component" value="Unassembled WGS sequence"/>
</dbReference>
<dbReference type="Pfam" id="PF17994">
    <property type="entry name" value="Glft2_N"/>
    <property type="match status" value="1"/>
</dbReference>
<feature type="domain" description="Galactofuranosyltransferase GlfT2 N-terminal" evidence="2">
    <location>
        <begin position="10"/>
        <end position="149"/>
    </location>
</feature>
<dbReference type="EMBL" id="AEDQ01000021">
    <property type="protein sequence ID" value="EFL44033.1"/>
    <property type="molecule type" value="Genomic_DNA"/>
</dbReference>
<keyword evidence="4" id="KW-1185">Reference proteome</keyword>
<evidence type="ECO:0000313" key="4">
    <source>
        <dbReference type="Proteomes" id="UP000004431"/>
    </source>
</evidence>
<dbReference type="Gene3D" id="3.90.550.60">
    <property type="match status" value="1"/>
</dbReference>
<dbReference type="SUPFAM" id="SSF53448">
    <property type="entry name" value="Nucleotide-diphospho-sugar transferases"/>
    <property type="match status" value="1"/>
</dbReference>
<reference evidence="3 4" key="1">
    <citation type="submission" date="2010-08" db="EMBL/GenBank/DDBJ databases">
        <authorList>
            <person name="Durkin A.S."/>
            <person name="Madupu R."/>
            <person name="Torralba M."/>
            <person name="Gillis M."/>
            <person name="Methe B."/>
            <person name="Sutton G."/>
            <person name="Nelson K.E."/>
        </authorList>
    </citation>
    <scope>NUCLEOTIDE SEQUENCE [LARGE SCALE GENOMIC DNA]</scope>
    <source>
        <strain evidence="3 4">PB189-T1-4</strain>
    </source>
</reference>
<organism evidence="3 4">
    <name type="scientific">Fannyhessea vaginae PB189-T1-4</name>
    <dbReference type="NCBI Taxonomy" id="866774"/>
    <lineage>
        <taxon>Bacteria</taxon>
        <taxon>Bacillati</taxon>
        <taxon>Actinomycetota</taxon>
        <taxon>Coriobacteriia</taxon>
        <taxon>Coriobacteriales</taxon>
        <taxon>Atopobiaceae</taxon>
        <taxon>Fannyhessea</taxon>
    </lineage>
</organism>
<feature type="compositionally biased region" description="Low complexity" evidence="1">
    <location>
        <begin position="646"/>
        <end position="656"/>
    </location>
</feature>
<name>A0ABN0AZR7_9ACTN</name>